<dbReference type="EC" id="1.1.1.100" evidence="2"/>
<dbReference type="InterPro" id="IPR036291">
    <property type="entry name" value="NAD(P)-bd_dom_sf"/>
</dbReference>
<dbReference type="GeneID" id="17323251"/>
<feature type="binding site" evidence="7">
    <location>
        <begin position="156"/>
        <end position="160"/>
    </location>
    <ligand>
        <name>NADP(+)</name>
        <dbReference type="ChEBI" id="CHEBI:58349"/>
    </ligand>
</feature>
<dbReference type="InterPro" id="IPR050259">
    <property type="entry name" value="SDR"/>
</dbReference>
<dbReference type="PANTHER" id="PTHR42879:SF2">
    <property type="entry name" value="3-OXOACYL-[ACYL-CARRIER-PROTEIN] REDUCTASE FABG"/>
    <property type="match status" value="1"/>
</dbReference>
<feature type="binding site" evidence="7">
    <location>
        <position position="189"/>
    </location>
    <ligand>
        <name>NADP(+)</name>
        <dbReference type="ChEBI" id="CHEBI:58349"/>
    </ligand>
</feature>
<evidence type="ECO:0000256" key="3">
    <source>
        <dbReference type="ARBA" id="ARBA00022857"/>
    </source>
</evidence>
<accession>R7QE57</accession>
<dbReference type="InterPro" id="IPR002347">
    <property type="entry name" value="SDR_fam"/>
</dbReference>
<dbReference type="NCBIfam" id="NF009466">
    <property type="entry name" value="PRK12826.1-2"/>
    <property type="match status" value="1"/>
</dbReference>
<organism evidence="10 11">
    <name type="scientific">Chondrus crispus</name>
    <name type="common">Carrageen Irish moss</name>
    <name type="synonym">Polymorpha crispa</name>
    <dbReference type="NCBI Taxonomy" id="2769"/>
    <lineage>
        <taxon>Eukaryota</taxon>
        <taxon>Rhodophyta</taxon>
        <taxon>Florideophyceae</taxon>
        <taxon>Rhodymeniophycidae</taxon>
        <taxon>Gigartinales</taxon>
        <taxon>Gigartinaceae</taxon>
        <taxon>Chondrus</taxon>
    </lineage>
</organism>
<dbReference type="NCBIfam" id="NF005559">
    <property type="entry name" value="PRK07231.1"/>
    <property type="match status" value="1"/>
</dbReference>
<evidence type="ECO:0000256" key="6">
    <source>
        <dbReference type="PIRSR" id="PIRSR611284-1"/>
    </source>
</evidence>
<comment type="similarity">
    <text evidence="1 8">Belongs to the short-chain dehydrogenases/reductases (SDR) family.</text>
</comment>
<evidence type="ECO:0000313" key="10">
    <source>
        <dbReference type="EMBL" id="CDF35715.1"/>
    </source>
</evidence>
<dbReference type="EMBL" id="HG001742">
    <property type="protein sequence ID" value="CDF35715.1"/>
    <property type="molecule type" value="Genomic_DNA"/>
</dbReference>
<sequence length="248" mass="25401">MVADDAKVAVVTGSSRGIGRAIAEALGAAGCKVVINYASSAEAAEDAVAKVKQLGGDAVAIRGNMSDPDQVANLFKGAVDAFGRVDVLVNNAGITRDGLLLRMKPSQWQEVIDLNLTGVFMCTQAAAKLMLKQRSGRIVNIASVVGLIGNAGQVNYGAAKAGVIGLTMSAARECAPRGVTVNAVAPGFINSDMTATLPTEKIAEMIPMKRLGEPEEVAGLVKYLALDPSSAYITGHTFSVDGGIAIGA</sequence>
<dbReference type="PRINTS" id="PR00081">
    <property type="entry name" value="GDHRDH"/>
</dbReference>
<keyword evidence="4" id="KW-0560">Oxidoreductase</keyword>
<dbReference type="OrthoDB" id="1393670at2759"/>
<dbReference type="Pfam" id="PF00106">
    <property type="entry name" value="adh_short"/>
    <property type="match status" value="1"/>
</dbReference>
<dbReference type="Gene3D" id="3.40.50.720">
    <property type="entry name" value="NAD(P)-binding Rossmann-like Domain"/>
    <property type="match status" value="1"/>
</dbReference>
<dbReference type="PRINTS" id="PR00080">
    <property type="entry name" value="SDRFAMILY"/>
</dbReference>
<gene>
    <name evidence="10" type="ORF">CHC_T00008517001</name>
</gene>
<evidence type="ECO:0000313" key="11">
    <source>
        <dbReference type="Proteomes" id="UP000012073"/>
    </source>
</evidence>
<evidence type="ECO:0000259" key="9">
    <source>
        <dbReference type="SMART" id="SM00822"/>
    </source>
</evidence>
<dbReference type="SUPFAM" id="SSF51735">
    <property type="entry name" value="NAD(P)-binding Rossmann-fold domains"/>
    <property type="match status" value="1"/>
</dbReference>
<dbReference type="GO" id="GO:0051287">
    <property type="term" value="F:NAD binding"/>
    <property type="evidence" value="ECO:0007669"/>
    <property type="project" value="InterPro"/>
</dbReference>
<protein>
    <recommendedName>
        <fullName evidence="2">3-oxoacyl-[acyl-carrier-protein] reductase</fullName>
        <ecNumber evidence="2">1.1.1.100</ecNumber>
    </recommendedName>
</protein>
<dbReference type="CDD" id="cd05333">
    <property type="entry name" value="BKR_SDR_c"/>
    <property type="match status" value="1"/>
</dbReference>
<keyword evidence="11" id="KW-1185">Reference proteome</keyword>
<dbReference type="GO" id="GO:0004316">
    <property type="term" value="F:3-oxoacyl-[acyl-carrier-protein] reductase (NADPH) activity"/>
    <property type="evidence" value="ECO:0007669"/>
    <property type="project" value="UniProtKB-EC"/>
</dbReference>
<proteinExistence type="inferred from homology"/>
<dbReference type="PhylomeDB" id="R7QE57"/>
<dbReference type="Proteomes" id="UP000012073">
    <property type="component" value="Unassembled WGS sequence"/>
</dbReference>
<feature type="domain" description="Ketoreductase" evidence="9">
    <location>
        <begin position="7"/>
        <end position="187"/>
    </location>
</feature>
<dbReference type="GO" id="GO:0006633">
    <property type="term" value="P:fatty acid biosynthetic process"/>
    <property type="evidence" value="ECO:0007669"/>
    <property type="project" value="InterPro"/>
</dbReference>
<dbReference type="InterPro" id="IPR020904">
    <property type="entry name" value="Sc_DH/Rdtase_CS"/>
</dbReference>
<evidence type="ECO:0000256" key="4">
    <source>
        <dbReference type="ARBA" id="ARBA00023002"/>
    </source>
</evidence>
<dbReference type="NCBIfam" id="TIGR01830">
    <property type="entry name" value="3oxo_ACP_reduc"/>
    <property type="match status" value="1"/>
</dbReference>
<dbReference type="AlphaFoldDB" id="R7QE57"/>
<dbReference type="SMART" id="SM00822">
    <property type="entry name" value="PKS_KR"/>
    <property type="match status" value="1"/>
</dbReference>
<dbReference type="STRING" id="2769.R7QE57"/>
<feature type="binding site" evidence="7">
    <location>
        <position position="91"/>
    </location>
    <ligand>
        <name>NADP(+)</name>
        <dbReference type="ChEBI" id="CHEBI:58349"/>
    </ligand>
</feature>
<dbReference type="RefSeq" id="XP_005715534.1">
    <property type="nucleotide sequence ID" value="XM_005715477.1"/>
</dbReference>
<dbReference type="InterPro" id="IPR011284">
    <property type="entry name" value="3oxo_ACP_reduc"/>
</dbReference>
<feature type="binding site" evidence="7">
    <location>
        <begin position="13"/>
        <end position="16"/>
    </location>
    <ligand>
        <name>NADP(+)</name>
        <dbReference type="ChEBI" id="CHEBI:58349"/>
    </ligand>
</feature>
<evidence type="ECO:0000256" key="2">
    <source>
        <dbReference type="ARBA" id="ARBA00012948"/>
    </source>
</evidence>
<dbReference type="InterPro" id="IPR057326">
    <property type="entry name" value="KR_dom"/>
</dbReference>
<name>R7QE57_CHOCR</name>
<dbReference type="KEGG" id="ccp:CHC_T00008517001"/>
<feature type="active site" description="Proton acceptor" evidence="6">
    <location>
        <position position="156"/>
    </location>
</feature>
<evidence type="ECO:0000256" key="5">
    <source>
        <dbReference type="ARBA" id="ARBA00048508"/>
    </source>
</evidence>
<comment type="catalytic activity">
    <reaction evidence="5">
        <text>a (3R)-hydroxyacyl-[ACP] + NADP(+) = a 3-oxoacyl-[ACP] + NADPH + H(+)</text>
        <dbReference type="Rhea" id="RHEA:17397"/>
        <dbReference type="Rhea" id="RHEA-COMP:9916"/>
        <dbReference type="Rhea" id="RHEA-COMP:9945"/>
        <dbReference type="ChEBI" id="CHEBI:15378"/>
        <dbReference type="ChEBI" id="CHEBI:57783"/>
        <dbReference type="ChEBI" id="CHEBI:58349"/>
        <dbReference type="ChEBI" id="CHEBI:78776"/>
        <dbReference type="ChEBI" id="CHEBI:78827"/>
        <dbReference type="EC" id="1.1.1.100"/>
    </reaction>
</comment>
<dbReference type="Gramene" id="CDF35715">
    <property type="protein sequence ID" value="CDF35715"/>
    <property type="gene ID" value="CHC_T00008517001"/>
</dbReference>
<dbReference type="PANTHER" id="PTHR42879">
    <property type="entry name" value="3-OXOACYL-(ACYL-CARRIER-PROTEIN) REDUCTASE"/>
    <property type="match status" value="1"/>
</dbReference>
<evidence type="ECO:0000256" key="1">
    <source>
        <dbReference type="ARBA" id="ARBA00006484"/>
    </source>
</evidence>
<reference evidence="11" key="1">
    <citation type="journal article" date="2013" name="Proc. Natl. Acad. Sci. U.S.A.">
        <title>Genome structure and metabolic features in the red seaweed Chondrus crispus shed light on evolution of the Archaeplastida.</title>
        <authorList>
            <person name="Collen J."/>
            <person name="Porcel B."/>
            <person name="Carre W."/>
            <person name="Ball S.G."/>
            <person name="Chaparro C."/>
            <person name="Tonon T."/>
            <person name="Barbeyron T."/>
            <person name="Michel G."/>
            <person name="Noel B."/>
            <person name="Valentin K."/>
            <person name="Elias M."/>
            <person name="Artiguenave F."/>
            <person name="Arun A."/>
            <person name="Aury J.M."/>
            <person name="Barbosa-Neto J.F."/>
            <person name="Bothwell J.H."/>
            <person name="Bouget F.Y."/>
            <person name="Brillet L."/>
            <person name="Cabello-Hurtado F."/>
            <person name="Capella-Gutierrez S."/>
            <person name="Charrier B."/>
            <person name="Cladiere L."/>
            <person name="Cock J.M."/>
            <person name="Coelho S.M."/>
            <person name="Colleoni C."/>
            <person name="Czjzek M."/>
            <person name="Da Silva C."/>
            <person name="Delage L."/>
            <person name="Denoeud F."/>
            <person name="Deschamps P."/>
            <person name="Dittami S.M."/>
            <person name="Gabaldon T."/>
            <person name="Gachon C.M."/>
            <person name="Groisillier A."/>
            <person name="Herve C."/>
            <person name="Jabbari K."/>
            <person name="Katinka M."/>
            <person name="Kloareg B."/>
            <person name="Kowalczyk N."/>
            <person name="Labadie K."/>
            <person name="Leblanc C."/>
            <person name="Lopez P.J."/>
            <person name="McLachlan D.H."/>
            <person name="Meslet-Cladiere L."/>
            <person name="Moustafa A."/>
            <person name="Nehr Z."/>
            <person name="Nyvall Collen P."/>
            <person name="Panaud O."/>
            <person name="Partensky F."/>
            <person name="Poulain J."/>
            <person name="Rensing S.A."/>
            <person name="Rousvoal S."/>
            <person name="Samson G."/>
            <person name="Symeonidi A."/>
            <person name="Weissenbach J."/>
            <person name="Zambounis A."/>
            <person name="Wincker P."/>
            <person name="Boyen C."/>
        </authorList>
    </citation>
    <scope>NUCLEOTIDE SEQUENCE [LARGE SCALE GENOMIC DNA]</scope>
    <source>
        <strain evidence="11">cv. Stackhouse</strain>
    </source>
</reference>
<keyword evidence="3 7" id="KW-0521">NADP</keyword>
<dbReference type="FunFam" id="3.40.50.720:FF:000115">
    <property type="entry name" value="3-oxoacyl-[acyl-carrier-protein] reductase FabG"/>
    <property type="match status" value="1"/>
</dbReference>
<dbReference type="PROSITE" id="PS00061">
    <property type="entry name" value="ADH_SHORT"/>
    <property type="match status" value="1"/>
</dbReference>
<dbReference type="OMA" id="LFGVQCD"/>
<evidence type="ECO:0000256" key="8">
    <source>
        <dbReference type="RuleBase" id="RU000363"/>
    </source>
</evidence>
<evidence type="ECO:0000256" key="7">
    <source>
        <dbReference type="PIRSR" id="PIRSR611284-2"/>
    </source>
</evidence>